<evidence type="ECO:0000256" key="9">
    <source>
        <dbReference type="ARBA" id="ARBA00037934"/>
    </source>
</evidence>
<organism evidence="13 14">
    <name type="scientific">Kwoniella mangroviensis CBS 10435</name>
    <dbReference type="NCBI Taxonomy" id="1331196"/>
    <lineage>
        <taxon>Eukaryota</taxon>
        <taxon>Fungi</taxon>
        <taxon>Dikarya</taxon>
        <taxon>Basidiomycota</taxon>
        <taxon>Agaricomycotina</taxon>
        <taxon>Tremellomycetes</taxon>
        <taxon>Tremellales</taxon>
        <taxon>Cryptococcaceae</taxon>
        <taxon>Kwoniella</taxon>
    </lineage>
</organism>
<dbReference type="Proteomes" id="UP000092583">
    <property type="component" value="Unassembled WGS sequence"/>
</dbReference>
<dbReference type="OrthoDB" id="46868at2759"/>
<keyword evidence="3 11" id="KW-0812">Transmembrane</keyword>
<keyword evidence="4" id="KW-0256">Endoplasmic reticulum</keyword>
<comment type="subcellular location">
    <subcellularLocation>
        <location evidence="1">Endoplasmic reticulum membrane</location>
        <topology evidence="1">Single-pass type IV membrane protein</topology>
    </subcellularLocation>
</comment>
<evidence type="ECO:0000256" key="2">
    <source>
        <dbReference type="ARBA" id="ARBA00022448"/>
    </source>
</evidence>
<reference evidence="13 14" key="1">
    <citation type="submission" date="2013-07" db="EMBL/GenBank/DDBJ databases">
        <title>The Genome Sequence of Kwoniella mangroviensis CBS10435.</title>
        <authorList>
            <consortium name="The Broad Institute Genome Sequencing Platform"/>
            <person name="Cuomo C."/>
            <person name="Litvintseva A."/>
            <person name="Chen Y."/>
            <person name="Heitman J."/>
            <person name="Sun S."/>
            <person name="Springer D."/>
            <person name="Dromer F."/>
            <person name="Young S.K."/>
            <person name="Zeng Q."/>
            <person name="Gargeya S."/>
            <person name="Fitzgerald M."/>
            <person name="Abouelleil A."/>
            <person name="Alvarado L."/>
            <person name="Berlin A.M."/>
            <person name="Chapman S.B."/>
            <person name="Dewar J."/>
            <person name="Goldberg J."/>
            <person name="Griggs A."/>
            <person name="Gujja S."/>
            <person name="Hansen M."/>
            <person name="Howarth C."/>
            <person name="Imamovic A."/>
            <person name="Larimer J."/>
            <person name="McCowan C."/>
            <person name="Murphy C."/>
            <person name="Pearson M."/>
            <person name="Priest M."/>
            <person name="Roberts A."/>
            <person name="Saif S."/>
            <person name="Shea T."/>
            <person name="Sykes S."/>
            <person name="Wortman J."/>
            <person name="Nusbaum C."/>
            <person name="Birren B."/>
        </authorList>
    </citation>
    <scope>NUCLEOTIDE SEQUENCE [LARGE SCALE GENOMIC DNA]</scope>
    <source>
        <strain evidence="13 14">CBS 10435</strain>
    </source>
</reference>
<reference evidence="14" key="2">
    <citation type="submission" date="2013-12" db="EMBL/GenBank/DDBJ databases">
        <title>Evolution of pathogenesis and genome organization in the Tremellales.</title>
        <authorList>
            <person name="Cuomo C."/>
            <person name="Litvintseva A."/>
            <person name="Heitman J."/>
            <person name="Chen Y."/>
            <person name="Sun S."/>
            <person name="Springer D."/>
            <person name="Dromer F."/>
            <person name="Young S."/>
            <person name="Zeng Q."/>
            <person name="Chapman S."/>
            <person name="Gujja S."/>
            <person name="Saif S."/>
            <person name="Birren B."/>
        </authorList>
    </citation>
    <scope>NUCLEOTIDE SEQUENCE [LARGE SCALE GENOMIC DNA]</scope>
    <source>
        <strain evidence="14">CBS 10435</strain>
    </source>
</reference>
<dbReference type="STRING" id="1331196.A0A1B9IPK5"/>
<evidence type="ECO:0000256" key="11">
    <source>
        <dbReference type="SAM" id="Phobius"/>
    </source>
</evidence>
<evidence type="ECO:0000256" key="7">
    <source>
        <dbReference type="ARBA" id="ARBA00023054"/>
    </source>
</evidence>
<comment type="similarity">
    <text evidence="9">Belongs to the SEC20 family.</text>
</comment>
<proteinExistence type="inferred from homology"/>
<dbReference type="AlphaFoldDB" id="A0A1B9IPK5"/>
<feature type="domain" description="Sec20 C-terminal" evidence="12">
    <location>
        <begin position="157"/>
        <end position="247"/>
    </location>
</feature>
<evidence type="ECO:0000259" key="12">
    <source>
        <dbReference type="Pfam" id="PF03908"/>
    </source>
</evidence>
<keyword evidence="8 11" id="KW-0472">Membrane</keyword>
<keyword evidence="7" id="KW-0175">Coiled coil</keyword>
<keyword evidence="2" id="KW-0813">Transport</keyword>
<dbReference type="PANTHER" id="PTHR12825:SF0">
    <property type="entry name" value="VESICLE TRANSPORT PROTEIN SEC20"/>
    <property type="match status" value="1"/>
</dbReference>
<protein>
    <recommendedName>
        <fullName evidence="12">Sec20 C-terminal domain-containing protein</fullName>
    </recommendedName>
</protein>
<feature type="transmembrane region" description="Helical" evidence="11">
    <location>
        <begin position="226"/>
        <end position="243"/>
    </location>
</feature>
<evidence type="ECO:0000256" key="4">
    <source>
        <dbReference type="ARBA" id="ARBA00022824"/>
    </source>
</evidence>
<dbReference type="GO" id="GO:0006890">
    <property type="term" value="P:retrograde vesicle-mediated transport, Golgi to endoplasmic reticulum"/>
    <property type="evidence" value="ECO:0007669"/>
    <property type="project" value="InterPro"/>
</dbReference>
<name>A0A1B9IPK5_9TREE</name>
<feature type="region of interest" description="Disordered" evidence="10">
    <location>
        <begin position="335"/>
        <end position="373"/>
    </location>
</feature>
<evidence type="ECO:0000256" key="5">
    <source>
        <dbReference type="ARBA" id="ARBA00022892"/>
    </source>
</evidence>
<evidence type="ECO:0000256" key="8">
    <source>
        <dbReference type="ARBA" id="ARBA00023136"/>
    </source>
</evidence>
<sequence>MSSSTFNSILSSLPRRLTDLETFQLPRLVSCKGPLDLHKELVDEMRGDLEGVKYNLDLAKEISYSLPHNEQEDAQSRVHELEQQYLSIKRSFRQGMLDSKRYILSKRSRVHELSEKSNRRYELDESRIGDEDIPKGKGKARSAAEFGMDGDDELQTKTNEVTVALRRTTELMQTELEKSVLSIQTLESSTQTLLSTSSLYDRYTSLLDLSGQLVKAIEKADFLDRMIIFSALGFFFLVVGFILKRRILDKTVGVVVGGVGRGVGWYLFGTGRLIKYAFKGRQNGSGLVDIEKGLGSEEVNQLLEKGNVINQDSAIGGQSLEHEMDLADPPMEGAIPSQVYDASKQPGGKSGKIEIIPNDENNGIQPSWVKDEL</sequence>
<evidence type="ECO:0000313" key="14">
    <source>
        <dbReference type="Proteomes" id="UP000092583"/>
    </source>
</evidence>
<accession>A0A1B9IPK5</accession>
<keyword evidence="5" id="KW-0931">ER-Golgi transport</keyword>
<keyword evidence="14" id="KW-1185">Reference proteome</keyword>
<dbReference type="Pfam" id="PF03908">
    <property type="entry name" value="Sec20"/>
    <property type="match status" value="1"/>
</dbReference>
<dbReference type="GO" id="GO:0005789">
    <property type="term" value="C:endoplasmic reticulum membrane"/>
    <property type="evidence" value="ECO:0007669"/>
    <property type="project" value="UniProtKB-SubCell"/>
</dbReference>
<evidence type="ECO:0000256" key="1">
    <source>
        <dbReference type="ARBA" id="ARBA00004163"/>
    </source>
</evidence>
<dbReference type="EMBL" id="KI669463">
    <property type="protein sequence ID" value="OCF57334.1"/>
    <property type="molecule type" value="Genomic_DNA"/>
</dbReference>
<dbReference type="PANTHER" id="PTHR12825">
    <property type="entry name" value="BNIP1-RELATED"/>
    <property type="match status" value="1"/>
</dbReference>
<dbReference type="GO" id="GO:0005484">
    <property type="term" value="F:SNAP receptor activity"/>
    <property type="evidence" value="ECO:0007669"/>
    <property type="project" value="InterPro"/>
</dbReference>
<dbReference type="GO" id="GO:0031201">
    <property type="term" value="C:SNARE complex"/>
    <property type="evidence" value="ECO:0007669"/>
    <property type="project" value="TreeGrafter"/>
</dbReference>
<evidence type="ECO:0000256" key="3">
    <source>
        <dbReference type="ARBA" id="ARBA00022692"/>
    </source>
</evidence>
<keyword evidence="6 11" id="KW-1133">Transmembrane helix</keyword>
<evidence type="ECO:0000313" key="13">
    <source>
        <dbReference type="EMBL" id="OCF57334.1"/>
    </source>
</evidence>
<evidence type="ECO:0000256" key="6">
    <source>
        <dbReference type="ARBA" id="ARBA00022989"/>
    </source>
</evidence>
<dbReference type="InterPro" id="IPR005606">
    <property type="entry name" value="Sec20"/>
</dbReference>
<evidence type="ECO:0000256" key="10">
    <source>
        <dbReference type="SAM" id="MobiDB-lite"/>
    </source>
</evidence>
<gene>
    <name evidence="13" type="ORF">L486_04790</name>
</gene>
<dbReference type="InterPro" id="IPR056173">
    <property type="entry name" value="Sec20_C"/>
</dbReference>